<dbReference type="AlphaFoldDB" id="A0A6M0SM51"/>
<dbReference type="GO" id="GO:0003677">
    <property type="term" value="F:DNA binding"/>
    <property type="evidence" value="ECO:0007669"/>
    <property type="project" value="UniProtKB-KW"/>
</dbReference>
<evidence type="ECO:0000313" key="2">
    <source>
        <dbReference type="EMBL" id="NFA41829.1"/>
    </source>
</evidence>
<dbReference type="Proteomes" id="UP000472355">
    <property type="component" value="Unassembled WGS sequence"/>
</dbReference>
<dbReference type="Pfam" id="PF12728">
    <property type="entry name" value="HTH_17"/>
    <property type="match status" value="1"/>
</dbReference>
<keyword evidence="2" id="KW-0238">DNA-binding</keyword>
<dbReference type="InterPro" id="IPR041657">
    <property type="entry name" value="HTH_17"/>
</dbReference>
<protein>
    <submittedName>
        <fullName evidence="2">DNA-binding protein</fullName>
    </submittedName>
</protein>
<evidence type="ECO:0000313" key="3">
    <source>
        <dbReference type="Proteomes" id="UP000472355"/>
    </source>
</evidence>
<sequence>MTNEKKEKLLLTPMEAAKEKLFVSKTTMYNVLLKDKTFPSFHIGKRIYINANKLQEWIDNQTN</sequence>
<reference evidence="2 3" key="1">
    <citation type="submission" date="2019-02" db="EMBL/GenBank/DDBJ databases">
        <title>Genome sequencing of Clostridium botulinum clinical isolates.</title>
        <authorList>
            <person name="Brunt J."/>
            <person name="Van Vliet A.H.M."/>
            <person name="Stringer S.C."/>
            <person name="Grant K.A."/>
            <person name="Carter A.C."/>
            <person name="Peck M.W."/>
        </authorList>
    </citation>
    <scope>NUCLEOTIDE SEQUENCE [LARGE SCALE GENOMIC DNA]</scope>
    <source>
        <strain evidence="2 3">H113700579</strain>
    </source>
</reference>
<dbReference type="EMBL" id="SGKU01000008">
    <property type="protein sequence ID" value="NFA41829.1"/>
    <property type="molecule type" value="Genomic_DNA"/>
</dbReference>
<organism evidence="2 3">
    <name type="scientific">Clostridium botulinum</name>
    <dbReference type="NCBI Taxonomy" id="1491"/>
    <lineage>
        <taxon>Bacteria</taxon>
        <taxon>Bacillati</taxon>
        <taxon>Bacillota</taxon>
        <taxon>Clostridia</taxon>
        <taxon>Eubacteriales</taxon>
        <taxon>Clostridiaceae</taxon>
        <taxon>Clostridium</taxon>
    </lineage>
</organism>
<name>A0A6M0SM51_CLOBO</name>
<gene>
    <name evidence="2" type="ORF">EXM65_04380</name>
</gene>
<feature type="domain" description="Helix-turn-helix" evidence="1">
    <location>
        <begin position="10"/>
        <end position="61"/>
    </location>
</feature>
<comment type="caution">
    <text evidence="2">The sequence shown here is derived from an EMBL/GenBank/DDBJ whole genome shotgun (WGS) entry which is preliminary data.</text>
</comment>
<evidence type="ECO:0000259" key="1">
    <source>
        <dbReference type="Pfam" id="PF12728"/>
    </source>
</evidence>
<dbReference type="RefSeq" id="WP_012451105.1">
    <property type="nucleotide sequence ID" value="NZ_JAMXVW010000006.1"/>
</dbReference>
<accession>A0A6M0SM51</accession>
<proteinExistence type="predicted"/>